<sequence length="68" mass="8082">MKFFSYFVFSIHVRLSRIPLTRSRATLNVEVKYGGLTVWKETFLENKHIQILQLSSPHPERRSLNKVH</sequence>
<reference evidence="1 2" key="1">
    <citation type="submission" date="2024-08" db="EMBL/GenBank/DDBJ databases">
        <title>Gnathostoma spinigerum genome.</title>
        <authorList>
            <person name="Gonzalez-Bertolin B."/>
            <person name="Monzon S."/>
            <person name="Zaballos A."/>
            <person name="Jimenez P."/>
            <person name="Dekumyoy P."/>
            <person name="Varona S."/>
            <person name="Cuesta I."/>
            <person name="Sumanam S."/>
            <person name="Adisakwattana P."/>
            <person name="Gasser R.B."/>
            <person name="Hernandez-Gonzalez A."/>
            <person name="Young N.D."/>
            <person name="Perteguer M.J."/>
        </authorList>
    </citation>
    <scope>NUCLEOTIDE SEQUENCE [LARGE SCALE GENOMIC DNA]</scope>
    <source>
        <strain evidence="1">AL3</strain>
        <tissue evidence="1">Liver</tissue>
    </source>
</reference>
<organism evidence="1 2">
    <name type="scientific">Gnathostoma spinigerum</name>
    <dbReference type="NCBI Taxonomy" id="75299"/>
    <lineage>
        <taxon>Eukaryota</taxon>
        <taxon>Metazoa</taxon>
        <taxon>Ecdysozoa</taxon>
        <taxon>Nematoda</taxon>
        <taxon>Chromadorea</taxon>
        <taxon>Rhabditida</taxon>
        <taxon>Spirurina</taxon>
        <taxon>Gnathostomatomorpha</taxon>
        <taxon>Gnathostomatoidea</taxon>
        <taxon>Gnathostomatidae</taxon>
        <taxon>Gnathostoma</taxon>
    </lineage>
</organism>
<name>A0ABD6EWS3_9BILA</name>
<evidence type="ECO:0000313" key="1">
    <source>
        <dbReference type="EMBL" id="MFH4982614.1"/>
    </source>
</evidence>
<proteinExistence type="predicted"/>
<protein>
    <submittedName>
        <fullName evidence="1">Uncharacterized protein</fullName>
    </submittedName>
</protein>
<evidence type="ECO:0000313" key="2">
    <source>
        <dbReference type="Proteomes" id="UP001608902"/>
    </source>
</evidence>
<comment type="caution">
    <text evidence="1">The sequence shown here is derived from an EMBL/GenBank/DDBJ whole genome shotgun (WGS) entry which is preliminary data.</text>
</comment>
<dbReference type="AlphaFoldDB" id="A0ABD6EWS3"/>
<keyword evidence="2" id="KW-1185">Reference proteome</keyword>
<gene>
    <name evidence="1" type="ORF">AB6A40_009323</name>
</gene>
<dbReference type="Proteomes" id="UP001608902">
    <property type="component" value="Unassembled WGS sequence"/>
</dbReference>
<dbReference type="EMBL" id="JBGFUD010009693">
    <property type="protein sequence ID" value="MFH4982614.1"/>
    <property type="molecule type" value="Genomic_DNA"/>
</dbReference>
<accession>A0ABD6EWS3</accession>